<evidence type="ECO:0000313" key="2">
    <source>
        <dbReference type="Proteomes" id="UP000187609"/>
    </source>
</evidence>
<gene>
    <name evidence="1" type="ORF">A4A49_37005</name>
</gene>
<dbReference type="AlphaFoldDB" id="A0A1J6JV23"/>
<sequence length="71" mass="8090">MITTTRDIQHNVELSLSSELGQNLLKRNIKLKSKSRIYSLTLLRLRPINTRYVAKASVVLNMAEACLADFE</sequence>
<proteinExistence type="predicted"/>
<keyword evidence="2" id="KW-1185">Reference proteome</keyword>
<dbReference type="Gramene" id="OIT21006">
    <property type="protein sequence ID" value="OIT21006"/>
    <property type="gene ID" value="A4A49_37005"/>
</dbReference>
<name>A0A1J6JV23_NICAT</name>
<accession>A0A1J6JV23</accession>
<reference evidence="1" key="1">
    <citation type="submission" date="2016-11" db="EMBL/GenBank/DDBJ databases">
        <title>The genome of Nicotiana attenuata.</title>
        <authorList>
            <person name="Xu S."/>
            <person name="Brockmoeller T."/>
            <person name="Gaquerel E."/>
            <person name="Navarro A."/>
            <person name="Kuhl H."/>
            <person name="Gase K."/>
            <person name="Ling Z."/>
            <person name="Zhou W."/>
            <person name="Kreitzer C."/>
            <person name="Stanke M."/>
            <person name="Tang H."/>
            <person name="Lyons E."/>
            <person name="Pandey P."/>
            <person name="Pandey S.P."/>
            <person name="Timmermann B."/>
            <person name="Baldwin I.T."/>
        </authorList>
    </citation>
    <scope>NUCLEOTIDE SEQUENCE [LARGE SCALE GENOMIC DNA]</scope>
    <source>
        <strain evidence="1">UT</strain>
    </source>
</reference>
<organism evidence="1 2">
    <name type="scientific">Nicotiana attenuata</name>
    <name type="common">Coyote tobacco</name>
    <dbReference type="NCBI Taxonomy" id="49451"/>
    <lineage>
        <taxon>Eukaryota</taxon>
        <taxon>Viridiplantae</taxon>
        <taxon>Streptophyta</taxon>
        <taxon>Embryophyta</taxon>
        <taxon>Tracheophyta</taxon>
        <taxon>Spermatophyta</taxon>
        <taxon>Magnoliopsida</taxon>
        <taxon>eudicotyledons</taxon>
        <taxon>Gunneridae</taxon>
        <taxon>Pentapetalae</taxon>
        <taxon>asterids</taxon>
        <taxon>lamiids</taxon>
        <taxon>Solanales</taxon>
        <taxon>Solanaceae</taxon>
        <taxon>Nicotianoideae</taxon>
        <taxon>Nicotianeae</taxon>
        <taxon>Nicotiana</taxon>
    </lineage>
</organism>
<comment type="caution">
    <text evidence="1">The sequence shown here is derived from an EMBL/GenBank/DDBJ whole genome shotgun (WGS) entry which is preliminary data.</text>
</comment>
<dbReference type="Proteomes" id="UP000187609">
    <property type="component" value="Unassembled WGS sequence"/>
</dbReference>
<evidence type="ECO:0000313" key="1">
    <source>
        <dbReference type="EMBL" id="OIT21006.1"/>
    </source>
</evidence>
<dbReference type="EMBL" id="MJEQ01004689">
    <property type="protein sequence ID" value="OIT21006.1"/>
    <property type="molecule type" value="Genomic_DNA"/>
</dbReference>
<protein>
    <submittedName>
        <fullName evidence="1">Uncharacterized protein</fullName>
    </submittedName>
</protein>